<gene>
    <name evidence="3" type="ORF">SLS62_004051</name>
</gene>
<feature type="region of interest" description="Disordered" evidence="1">
    <location>
        <begin position="578"/>
        <end position="603"/>
    </location>
</feature>
<dbReference type="InterPro" id="IPR052895">
    <property type="entry name" value="HetReg/Transcr_Mod"/>
</dbReference>
<evidence type="ECO:0000313" key="4">
    <source>
        <dbReference type="Proteomes" id="UP001320420"/>
    </source>
</evidence>
<keyword evidence="4" id="KW-1185">Reference proteome</keyword>
<reference evidence="3 4" key="1">
    <citation type="submission" date="2024-02" db="EMBL/GenBank/DDBJ databases">
        <title>De novo assembly and annotation of 12 fungi associated with fruit tree decline syndrome in Ontario, Canada.</title>
        <authorList>
            <person name="Sulman M."/>
            <person name="Ellouze W."/>
            <person name="Ilyukhin E."/>
        </authorList>
    </citation>
    <scope>NUCLEOTIDE SEQUENCE [LARGE SCALE GENOMIC DNA]</scope>
    <source>
        <strain evidence="3 4">M11/M66-122</strain>
    </source>
</reference>
<dbReference type="InterPro" id="IPR010730">
    <property type="entry name" value="HET"/>
</dbReference>
<dbReference type="Proteomes" id="UP001320420">
    <property type="component" value="Unassembled WGS sequence"/>
</dbReference>
<name>A0AAN9V5L5_9PEZI</name>
<evidence type="ECO:0000256" key="1">
    <source>
        <dbReference type="SAM" id="MobiDB-lite"/>
    </source>
</evidence>
<protein>
    <recommendedName>
        <fullName evidence="2">Heterokaryon incompatibility domain-containing protein</fullName>
    </recommendedName>
</protein>
<proteinExistence type="predicted"/>
<dbReference type="EMBL" id="JAKJXP020000024">
    <property type="protein sequence ID" value="KAK7753953.1"/>
    <property type="molecule type" value="Genomic_DNA"/>
</dbReference>
<sequence>MGGKTGKTLLGGSSLLFGVSAIRMWRHGHFREYLARWWPLGRWKLFDPEMLSPDNRDISRRLCNFLDHAQSPVDGDQLNTSSVQYDALSYVWGDATETVSITVNTQSFEIRKNLDTALRYLRLEKGRRVLWVDAICINQHDNTEKSCLVAGMSDIYEQAKYVIAFLGPGLKHSRLFDFCNEFTNDDVVDMFQGDELQARLERHGIERILAELIHLLNQPWWSRAWIIQELAYAGTDPMIMYGDEYTHVRNFYRLFEHFHEQQQTFLPETSESDGLNEYWGSLKRRQSNLLWRARFHPAMHSVAELLQATRGQQATDPRDKVFAFQSLMMEPARSAFTPDYTKTTSVVYTRMAAYLLCIEKWDKMFLTFPLASSPELPSWVPDFSSAQDELHDLLWADTPRLQIGNFQAVVKAAVLGVRGACCGKVNSKAALVDDEDANVSYHFASDIPQFLLETVEATLTVFGQGPVIEPDETEKVYQAMMARPGMSFFTMDDLEMLFDRMSQGYPCQATRLMSRKSSHTDPEELMAALSSGINQVRSKVAPKWFDRSEREGPWMNKGYQTAHPYEMEKYIQQFQEDYKHSKRKAEKESRDRARRRRNLGPGEKRVLASSMLTNVVFTTETGLVGIGPLDTQQGDCVVVLYGIDIAFVARPRNDGGPMMLVGKVWLHQDAITRIREGIEKRDFEESTLYFR</sequence>
<accession>A0AAN9V5L5</accession>
<dbReference type="PANTHER" id="PTHR24148:SF64">
    <property type="entry name" value="HETEROKARYON INCOMPATIBILITY DOMAIN-CONTAINING PROTEIN"/>
    <property type="match status" value="1"/>
</dbReference>
<comment type="caution">
    <text evidence="3">The sequence shown here is derived from an EMBL/GenBank/DDBJ whole genome shotgun (WGS) entry which is preliminary data.</text>
</comment>
<feature type="domain" description="Heterokaryon incompatibility" evidence="2">
    <location>
        <begin position="85"/>
        <end position="229"/>
    </location>
</feature>
<dbReference type="Pfam" id="PF06985">
    <property type="entry name" value="HET"/>
    <property type="match status" value="1"/>
</dbReference>
<evidence type="ECO:0000313" key="3">
    <source>
        <dbReference type="EMBL" id="KAK7753953.1"/>
    </source>
</evidence>
<dbReference type="PANTHER" id="PTHR24148">
    <property type="entry name" value="ANKYRIN REPEAT DOMAIN-CONTAINING PROTEIN 39 HOMOLOG-RELATED"/>
    <property type="match status" value="1"/>
</dbReference>
<dbReference type="AlphaFoldDB" id="A0AAN9V5L5"/>
<evidence type="ECO:0000259" key="2">
    <source>
        <dbReference type="Pfam" id="PF06985"/>
    </source>
</evidence>
<organism evidence="3 4">
    <name type="scientific">Diatrype stigma</name>
    <dbReference type="NCBI Taxonomy" id="117547"/>
    <lineage>
        <taxon>Eukaryota</taxon>
        <taxon>Fungi</taxon>
        <taxon>Dikarya</taxon>
        <taxon>Ascomycota</taxon>
        <taxon>Pezizomycotina</taxon>
        <taxon>Sordariomycetes</taxon>
        <taxon>Xylariomycetidae</taxon>
        <taxon>Xylariales</taxon>
        <taxon>Diatrypaceae</taxon>
        <taxon>Diatrype</taxon>
    </lineage>
</organism>
<dbReference type="Pfam" id="PF26639">
    <property type="entry name" value="Het-6_barrel"/>
    <property type="match status" value="1"/>
</dbReference>